<proteinExistence type="predicted"/>
<gene>
    <name evidence="5" type="ORF">SAMN05661109_00947</name>
</gene>
<name>A0A1H9RVZ4_9CORY</name>
<reference evidence="6" key="1">
    <citation type="submission" date="2016-10" db="EMBL/GenBank/DDBJ databases">
        <authorList>
            <person name="Varghese N."/>
            <person name="Submissions S."/>
        </authorList>
    </citation>
    <scope>NUCLEOTIDE SEQUENCE [LARGE SCALE GENOMIC DNA]</scope>
    <source>
        <strain evidence="6">DSM 20524</strain>
    </source>
</reference>
<dbReference type="RefSeq" id="WP_231910210.1">
    <property type="nucleotide sequence ID" value="NZ_CP047199.1"/>
</dbReference>
<feature type="region of interest" description="Disordered" evidence="3">
    <location>
        <begin position="98"/>
        <end position="130"/>
    </location>
</feature>
<evidence type="ECO:0000256" key="2">
    <source>
        <dbReference type="ARBA" id="ARBA00023163"/>
    </source>
</evidence>
<dbReference type="InterPro" id="IPR027383">
    <property type="entry name" value="Znf_put"/>
</dbReference>
<dbReference type="Proteomes" id="UP000198929">
    <property type="component" value="Unassembled WGS sequence"/>
</dbReference>
<evidence type="ECO:0000256" key="1">
    <source>
        <dbReference type="ARBA" id="ARBA00023015"/>
    </source>
</evidence>
<dbReference type="Pfam" id="PF13490">
    <property type="entry name" value="zf-HC2"/>
    <property type="match status" value="1"/>
</dbReference>
<keyword evidence="2" id="KW-0804">Transcription</keyword>
<keyword evidence="6" id="KW-1185">Reference proteome</keyword>
<evidence type="ECO:0000256" key="3">
    <source>
        <dbReference type="SAM" id="MobiDB-lite"/>
    </source>
</evidence>
<dbReference type="EMBL" id="FOGQ01000003">
    <property type="protein sequence ID" value="SER77031.1"/>
    <property type="molecule type" value="Genomic_DNA"/>
</dbReference>
<dbReference type="AlphaFoldDB" id="A0A1H9RVZ4"/>
<keyword evidence="5" id="KW-0863">Zinc-finger</keyword>
<keyword evidence="1" id="KW-0805">Transcription regulation</keyword>
<protein>
    <submittedName>
        <fullName evidence="5">Putative zinc-finger</fullName>
    </submittedName>
</protein>
<sequence>MTAKKPVPMRRSLRRRLRLEISSIDHLSPEAVTAFVDGEMSEAAQHRVRVHIVHCPQCREEVHTQRSAAEIVRGSNVEEGVRAPRGLVERLAQIALDPEAQQARNQPLHSPVDQAREGLENGMRSLFRRG</sequence>
<dbReference type="GO" id="GO:0008270">
    <property type="term" value="F:zinc ion binding"/>
    <property type="evidence" value="ECO:0007669"/>
    <property type="project" value="UniProtKB-KW"/>
</dbReference>
<dbReference type="InterPro" id="IPR041916">
    <property type="entry name" value="Anti_sigma_zinc_sf"/>
</dbReference>
<keyword evidence="5" id="KW-0479">Metal-binding</keyword>
<evidence type="ECO:0000259" key="4">
    <source>
        <dbReference type="Pfam" id="PF13490"/>
    </source>
</evidence>
<dbReference type="STRING" id="1121357.SAMN05661109_00947"/>
<evidence type="ECO:0000313" key="6">
    <source>
        <dbReference type="Proteomes" id="UP000198929"/>
    </source>
</evidence>
<organism evidence="5 6">
    <name type="scientific">Corynebacterium cystitidis DSM 20524</name>
    <dbReference type="NCBI Taxonomy" id="1121357"/>
    <lineage>
        <taxon>Bacteria</taxon>
        <taxon>Bacillati</taxon>
        <taxon>Actinomycetota</taxon>
        <taxon>Actinomycetes</taxon>
        <taxon>Mycobacteriales</taxon>
        <taxon>Corynebacteriaceae</taxon>
        <taxon>Corynebacterium</taxon>
    </lineage>
</organism>
<evidence type="ECO:0000313" key="5">
    <source>
        <dbReference type="EMBL" id="SER77031.1"/>
    </source>
</evidence>
<keyword evidence="5" id="KW-0862">Zinc</keyword>
<accession>A0A1H9RVZ4</accession>
<feature type="domain" description="Putative zinc-finger" evidence="4">
    <location>
        <begin position="30"/>
        <end position="59"/>
    </location>
</feature>
<dbReference type="Gene3D" id="1.10.10.1320">
    <property type="entry name" value="Anti-sigma factor, zinc-finger domain"/>
    <property type="match status" value="1"/>
</dbReference>